<dbReference type="InterPro" id="IPR016812">
    <property type="entry name" value="PPase_methylesterase_euk"/>
</dbReference>
<evidence type="ECO:0000256" key="1">
    <source>
        <dbReference type="ARBA" id="ARBA00008645"/>
    </source>
</evidence>
<evidence type="ECO:0000313" key="10">
    <source>
        <dbReference type="Proteomes" id="UP000748531"/>
    </source>
</evidence>
<dbReference type="AlphaFoldDB" id="A0A8J4TIP6"/>
<dbReference type="SUPFAM" id="SSF49785">
    <property type="entry name" value="Galactose-binding domain-like"/>
    <property type="match status" value="1"/>
</dbReference>
<comment type="caution">
    <text evidence="9">The sequence shown here is derived from an EMBL/GenBank/DDBJ whole genome shotgun (WGS) entry which is preliminary data.</text>
</comment>
<dbReference type="GO" id="GO:0051723">
    <property type="term" value="F:protein methylesterase activity"/>
    <property type="evidence" value="ECO:0007669"/>
    <property type="project" value="UniProtKB-EC"/>
</dbReference>
<dbReference type="Pfam" id="PF12697">
    <property type="entry name" value="Abhydrolase_6"/>
    <property type="match status" value="2"/>
</dbReference>
<evidence type="ECO:0000313" key="9">
    <source>
        <dbReference type="EMBL" id="KAF5402271.1"/>
    </source>
</evidence>
<comment type="similarity">
    <text evidence="1">Belongs to the AB hydrolase superfamily.</text>
</comment>
<dbReference type="PANTHER" id="PTHR14189">
    <property type="entry name" value="PROTEIN PHOSPHATASE METHYLESTERASE-1 RELATED"/>
    <property type="match status" value="1"/>
</dbReference>
<dbReference type="OrthoDB" id="194865at2759"/>
<keyword evidence="3" id="KW-0719">Serine esterase</keyword>
<dbReference type="Proteomes" id="UP000748531">
    <property type="component" value="Unassembled WGS sequence"/>
</dbReference>
<gene>
    <name evidence="9" type="ORF">PHET_04284</name>
</gene>
<protein>
    <recommendedName>
        <fullName evidence="2">protein phosphatase methylesterase-1</fullName>
        <ecNumber evidence="2">3.1.1.89</ecNumber>
    </recommendedName>
</protein>
<dbReference type="Pfam" id="PF08547">
    <property type="entry name" value="CIA30"/>
    <property type="match status" value="1"/>
</dbReference>
<evidence type="ECO:0000256" key="6">
    <source>
        <dbReference type="SAM" id="MobiDB-lite"/>
    </source>
</evidence>
<dbReference type="EC" id="3.1.1.89" evidence="2"/>
<organism evidence="9 10">
    <name type="scientific">Paragonimus heterotremus</name>
    <dbReference type="NCBI Taxonomy" id="100268"/>
    <lineage>
        <taxon>Eukaryota</taxon>
        <taxon>Metazoa</taxon>
        <taxon>Spiralia</taxon>
        <taxon>Lophotrochozoa</taxon>
        <taxon>Platyhelminthes</taxon>
        <taxon>Trematoda</taxon>
        <taxon>Digenea</taxon>
        <taxon>Plagiorchiida</taxon>
        <taxon>Troglotremata</taxon>
        <taxon>Troglotrematidae</taxon>
        <taxon>Paragonimus</taxon>
    </lineage>
</organism>
<feature type="domain" description="AB hydrolase-1" evidence="8">
    <location>
        <begin position="58"/>
        <end position="215"/>
    </location>
</feature>
<sequence length="833" mass="94124">MLLRYSQFHPTFLFKSDLGQPQSFEPVLWSQYFNIRDDIELEAGTFRIYRRGVEGPLLFFIHGGGFSSLTWAVLSAIITEQVKCQCLAVDMRGHGDTKCVNDSDLSIDTLAKDVIKIIFAMYPTEAPPIILVGHSMGGAVAVHVAHKRTIPSLAGLVVIDVVEGSALNSLQGMTAFLKGRPQSFPSLSQAIEWSVRSSQLRNSNSARVSFPGQLKRITTGQTATWELERGTAVIFSYPTFISNTPSASKHDPPQGMGSSHQVSEIITEVAEEEADVENPREPADGEDLPLDPVNHSQQKHDEAASASEGPTLGVPQTASPTVSLSDSSIVSSGFYTSSMPHTNLQSEYTWRIDLMKTQPFWHDWFYGLSQRFLSIPEPKLLLLAGVDRLDKDLTIGQMQGKFQLHVFPKCGHAVHEDVPDKVAELDRTVVIEYKVFTRFHKLVNPFNRTLFEVSPQRFFASWHPRPLRCLPLQYSGLLEQFVAPLAPTRAFAIKRQPQDFPLNSHLGPYNQSLPGGVQLLLQWWRRLRPLRTELADARRRLKLNKHGMDPLLPYLTRYFVRFPFLTDSEFARWRVTTDNDLGVGYSWAEFVRSPRSAPGCAIPPDLTKYPPDTEAQEPIFSTDNGESDKHPMAYTYPPLESKWGPRPGSKQAASTALVSSVVDDQFKGYGLFRGFISTRVPERGDIVSAGFANVCSPESTFFGFLLPYGFFSYTHLVIRYRGDGRSYRINILPRQTSDINWFDTHHFVLYTRGGPYWEIAKIPLSKFFILRRGLIRMNQHKLNKHNVRMLSFTLMDDVDGPFSLELDYIGLYLDPDHKEQFAYEQYDRSGIVQ</sequence>
<dbReference type="InterPro" id="IPR008979">
    <property type="entry name" value="Galactose-bd-like_sf"/>
</dbReference>
<feature type="domain" description="AB hydrolase-1" evidence="8">
    <location>
        <begin position="345"/>
        <end position="424"/>
    </location>
</feature>
<name>A0A8J4TIP6_9TREM</name>
<dbReference type="EMBL" id="LUCH01001918">
    <property type="protein sequence ID" value="KAF5402271.1"/>
    <property type="molecule type" value="Genomic_DNA"/>
</dbReference>
<evidence type="ECO:0000256" key="5">
    <source>
        <dbReference type="ARBA" id="ARBA00049203"/>
    </source>
</evidence>
<evidence type="ECO:0000256" key="4">
    <source>
        <dbReference type="ARBA" id="ARBA00022801"/>
    </source>
</evidence>
<dbReference type="Gene3D" id="3.40.50.1820">
    <property type="entry name" value="alpha/beta hydrolase"/>
    <property type="match status" value="1"/>
</dbReference>
<dbReference type="InterPro" id="IPR000073">
    <property type="entry name" value="AB_hydrolase_1"/>
</dbReference>
<feature type="domain" description="NADH:ubiquinone oxidoreductase intermediate-associated protein 30" evidence="7">
    <location>
        <begin position="667"/>
        <end position="806"/>
    </location>
</feature>
<keyword evidence="10" id="KW-1185">Reference proteome</keyword>
<evidence type="ECO:0000259" key="8">
    <source>
        <dbReference type="Pfam" id="PF12697"/>
    </source>
</evidence>
<dbReference type="InterPro" id="IPR013857">
    <property type="entry name" value="NADH-UbQ_OxRdtase-assoc_prot30"/>
</dbReference>
<reference evidence="9" key="1">
    <citation type="submission" date="2019-05" db="EMBL/GenBank/DDBJ databases">
        <title>Annotation for the trematode Paragonimus heterotremus.</title>
        <authorList>
            <person name="Choi Y.-J."/>
        </authorList>
    </citation>
    <scope>NUCLEOTIDE SEQUENCE</scope>
    <source>
        <strain evidence="9">LC</strain>
    </source>
</reference>
<evidence type="ECO:0000259" key="7">
    <source>
        <dbReference type="Pfam" id="PF08547"/>
    </source>
</evidence>
<dbReference type="PANTHER" id="PTHR14189:SF0">
    <property type="entry name" value="PROTEIN PHOSPHATASE METHYLESTERASE 1"/>
    <property type="match status" value="1"/>
</dbReference>
<dbReference type="InterPro" id="IPR029058">
    <property type="entry name" value="AB_hydrolase_fold"/>
</dbReference>
<proteinExistence type="inferred from homology"/>
<accession>A0A8J4TIP6</accession>
<evidence type="ECO:0000256" key="3">
    <source>
        <dbReference type="ARBA" id="ARBA00022487"/>
    </source>
</evidence>
<evidence type="ECO:0000256" key="2">
    <source>
        <dbReference type="ARBA" id="ARBA00013111"/>
    </source>
</evidence>
<keyword evidence="4" id="KW-0378">Hydrolase</keyword>
<dbReference type="SUPFAM" id="SSF53474">
    <property type="entry name" value="alpha/beta-Hydrolases"/>
    <property type="match status" value="1"/>
</dbReference>
<feature type="region of interest" description="Disordered" evidence="6">
    <location>
        <begin position="272"/>
        <end position="325"/>
    </location>
</feature>
<comment type="catalytic activity">
    <reaction evidence="5">
        <text>[phosphatase 2A protein]-C-terminal L-leucine methyl ester + H2O = [phosphatase 2A protein]-C-terminal L-leucine + methanol + H(+)</text>
        <dbReference type="Rhea" id="RHEA:48548"/>
        <dbReference type="Rhea" id="RHEA-COMP:12134"/>
        <dbReference type="Rhea" id="RHEA-COMP:12135"/>
        <dbReference type="ChEBI" id="CHEBI:15377"/>
        <dbReference type="ChEBI" id="CHEBI:15378"/>
        <dbReference type="ChEBI" id="CHEBI:17790"/>
        <dbReference type="ChEBI" id="CHEBI:90516"/>
        <dbReference type="ChEBI" id="CHEBI:90517"/>
        <dbReference type="EC" id="3.1.1.89"/>
    </reaction>
</comment>